<dbReference type="RefSeq" id="WP_160410701.1">
    <property type="nucleotide sequence ID" value="NZ_WSES01000012.1"/>
</dbReference>
<accession>A0A7X3G5Z7</accession>
<reference evidence="1 2" key="1">
    <citation type="submission" date="2019-12" db="EMBL/GenBank/DDBJ databases">
        <authorList>
            <person name="Li C."/>
            <person name="Zhao J."/>
        </authorList>
    </citation>
    <scope>NUCLEOTIDE SEQUENCE [LARGE SCALE GENOMIC DNA]</scope>
    <source>
        <strain evidence="1 2">NEAU-DD11</strain>
    </source>
</reference>
<protein>
    <submittedName>
        <fullName evidence="1">Uncharacterized protein</fullName>
    </submittedName>
</protein>
<dbReference type="AlphaFoldDB" id="A0A7X3G5Z7"/>
<keyword evidence="2" id="KW-1185">Reference proteome</keyword>
<gene>
    <name evidence="1" type="ORF">GPY61_30060</name>
</gene>
<comment type="caution">
    <text evidence="1">The sequence shown here is derived from an EMBL/GenBank/DDBJ whole genome shotgun (WGS) entry which is preliminary data.</text>
</comment>
<evidence type="ECO:0000313" key="2">
    <source>
        <dbReference type="Proteomes" id="UP000443353"/>
    </source>
</evidence>
<sequence>MLDESQIDKLADDLIAQVDLPTCLATFEWDGQALQTAWATRQALARAGFHDTVEQYADRVHKWGSGTLVRASVRQHAAFSPSMRTLCQTWSEEPRPWDPSAGFDDAQYVLADPIVSKPRYATAFYSFFLRLLKWVAEKLEESGGITDPTLQQAVGKQWTQALLEMALFMAGRDRRKTAGIRQLDTGLWDRLAASVVAPAHNQSTGTLKDVAKASLT</sequence>
<name>A0A7X3G5Z7_9BURK</name>
<evidence type="ECO:0000313" key="1">
    <source>
        <dbReference type="EMBL" id="MVW64183.1"/>
    </source>
</evidence>
<dbReference type="Proteomes" id="UP000443353">
    <property type="component" value="Unassembled WGS sequence"/>
</dbReference>
<dbReference type="EMBL" id="WSES01000012">
    <property type="protein sequence ID" value="MVW64183.1"/>
    <property type="molecule type" value="Genomic_DNA"/>
</dbReference>
<proteinExistence type="predicted"/>
<organism evidence="1 2">
    <name type="scientific">Massilia cellulosiltytica</name>
    <dbReference type="NCBI Taxonomy" id="2683234"/>
    <lineage>
        <taxon>Bacteria</taxon>
        <taxon>Pseudomonadati</taxon>
        <taxon>Pseudomonadota</taxon>
        <taxon>Betaproteobacteria</taxon>
        <taxon>Burkholderiales</taxon>
        <taxon>Oxalobacteraceae</taxon>
        <taxon>Telluria group</taxon>
        <taxon>Massilia</taxon>
    </lineage>
</organism>